<proteinExistence type="predicted"/>
<sequence length="24" mass="2483">MWDDSASAFSASHTGNASKITNLA</sequence>
<dbReference type="Proteomes" id="UP000004906">
    <property type="component" value="Unassembled WGS sequence"/>
</dbReference>
<evidence type="ECO:0000256" key="1">
    <source>
        <dbReference type="SAM" id="MobiDB-lite"/>
    </source>
</evidence>
<feature type="region of interest" description="Disordered" evidence="1">
    <location>
        <begin position="1"/>
        <end position="24"/>
    </location>
</feature>
<dbReference type="AlphaFoldDB" id="A0A6C8GG02"/>
<feature type="compositionally biased region" description="Polar residues" evidence="1">
    <location>
        <begin position="7"/>
        <end position="24"/>
    </location>
</feature>
<name>A0A6C8GG02_SALET</name>
<accession>A0A6C8GG02</accession>
<evidence type="ECO:0000313" key="3">
    <source>
        <dbReference type="Proteomes" id="UP000004906"/>
    </source>
</evidence>
<comment type="caution">
    <text evidence="2">The sequence shown here is derived from an EMBL/GenBank/DDBJ whole genome shotgun (WGS) entry which is preliminary data.</text>
</comment>
<feature type="non-terminal residue" evidence="2">
    <location>
        <position position="24"/>
    </location>
</feature>
<organism evidence="2 3">
    <name type="scientific">Salmonella enterica subsp. enterica serovar Adelaide str. A4-669</name>
    <dbReference type="NCBI Taxonomy" id="913063"/>
    <lineage>
        <taxon>Bacteria</taxon>
        <taxon>Pseudomonadati</taxon>
        <taxon>Pseudomonadota</taxon>
        <taxon>Gammaproteobacteria</taxon>
        <taxon>Enterobacterales</taxon>
        <taxon>Enterobacteriaceae</taxon>
        <taxon>Salmonella</taxon>
    </lineage>
</organism>
<dbReference type="Gene3D" id="4.10.80.270">
    <property type="match status" value="1"/>
</dbReference>
<protein>
    <submittedName>
        <fullName evidence="2">Uncharacterized protein</fullName>
    </submittedName>
</protein>
<evidence type="ECO:0000313" key="2">
    <source>
        <dbReference type="EMBL" id="EHC30562.1"/>
    </source>
</evidence>
<reference evidence="2 3" key="1">
    <citation type="journal article" date="2011" name="BMC Genomics">
        <title>Genome sequencing reveals diversification of virulence factor content and possible host adaptation in distinct subpopulations of Salmonella enterica.</title>
        <authorList>
            <person name="den Bakker H.C."/>
            <person name="Moreno Switt A.I."/>
            <person name="Govoni G."/>
            <person name="Cummings C.A."/>
            <person name="Ranieri M.L."/>
            <person name="Degoricija L."/>
            <person name="Hoelzer K."/>
            <person name="Rodriguez-Rivera L.D."/>
            <person name="Brown S."/>
            <person name="Bolchacova E."/>
            <person name="Furtado M.R."/>
            <person name="Wiedmann M."/>
        </authorList>
    </citation>
    <scope>NUCLEOTIDE SEQUENCE [LARGE SCALE GENOMIC DNA]</scope>
    <source>
        <strain evidence="2 3">A4-669</strain>
    </source>
</reference>
<dbReference type="EMBL" id="AFCI01001714">
    <property type="protein sequence ID" value="EHC30562.1"/>
    <property type="molecule type" value="Genomic_DNA"/>
</dbReference>
<gene>
    <name evidence="2" type="ORF">LTSEADE_5135</name>
</gene>